<evidence type="ECO:0000313" key="10">
    <source>
        <dbReference type="EMBL" id="CAB5062280.1"/>
    </source>
</evidence>
<dbReference type="EMBL" id="CAFBNI010000046">
    <property type="protein sequence ID" value="CAB4944771.1"/>
    <property type="molecule type" value="Genomic_DNA"/>
</dbReference>
<dbReference type="SUPFAM" id="SSF49879">
    <property type="entry name" value="SMAD/FHA domain"/>
    <property type="match status" value="1"/>
</dbReference>
<organism evidence="7">
    <name type="scientific">freshwater metagenome</name>
    <dbReference type="NCBI Taxonomy" id="449393"/>
    <lineage>
        <taxon>unclassified sequences</taxon>
        <taxon>metagenomes</taxon>
        <taxon>ecological metagenomes</taxon>
    </lineage>
</organism>
<gene>
    <name evidence="2" type="ORF">UFOPK1791_00389</name>
    <name evidence="3" type="ORF">UFOPK2312_00428</name>
    <name evidence="4" type="ORF">UFOPK2802_00616</name>
    <name evidence="5" type="ORF">UFOPK2982_00366</name>
    <name evidence="6" type="ORF">UFOPK3083_00748</name>
    <name evidence="7" type="ORF">UFOPK3783_00519</name>
    <name evidence="8" type="ORF">UFOPK3948_00626</name>
    <name evidence="9" type="ORF">UFOPK4113_00599</name>
    <name evidence="10" type="ORF">UFOPK4355_00433</name>
</gene>
<protein>
    <submittedName>
        <fullName evidence="7">Unannotated protein</fullName>
    </submittedName>
</protein>
<evidence type="ECO:0000313" key="2">
    <source>
        <dbReference type="EMBL" id="CAB4588140.1"/>
    </source>
</evidence>
<accession>A0A6J7JPT1</accession>
<sequence length="160" mass="17173">MSVTAEDPKRDVTTTINLSSLKSLSPHVSAIMESLSEEERQVLSKLPLGSAMLLVVSGPARGSRFLLNVGSTRIGRSPDADIFLDDVTVSRKHAVIEHSVGSNYLVKDSGSLNGTYVDGLVSSEKVLGNGSEIHIGKYKLVFFINEKNGLSETLKQKGSL</sequence>
<evidence type="ECO:0000313" key="7">
    <source>
        <dbReference type="EMBL" id="CAB4944771.1"/>
    </source>
</evidence>
<dbReference type="InterPro" id="IPR050923">
    <property type="entry name" value="Cell_Proc_Reg/RNA_Proc"/>
</dbReference>
<dbReference type="EMBL" id="CAFBPL010000061">
    <property type="protein sequence ID" value="CAB5016727.1"/>
    <property type="molecule type" value="Genomic_DNA"/>
</dbReference>
<proteinExistence type="predicted"/>
<evidence type="ECO:0000313" key="9">
    <source>
        <dbReference type="EMBL" id="CAB5016727.1"/>
    </source>
</evidence>
<dbReference type="EMBL" id="CAFAAE010000033">
    <property type="protein sequence ID" value="CAB4788307.1"/>
    <property type="molecule type" value="Genomic_DNA"/>
</dbReference>
<evidence type="ECO:0000313" key="8">
    <source>
        <dbReference type="EMBL" id="CAB4978885.1"/>
    </source>
</evidence>
<dbReference type="Pfam" id="PF00498">
    <property type="entry name" value="FHA"/>
    <property type="match status" value="1"/>
</dbReference>
<reference evidence="7" key="1">
    <citation type="submission" date="2020-05" db="EMBL/GenBank/DDBJ databases">
        <authorList>
            <person name="Chiriac C."/>
            <person name="Salcher M."/>
            <person name="Ghai R."/>
            <person name="Kavagutti S V."/>
        </authorList>
    </citation>
    <scope>NUCLEOTIDE SEQUENCE</scope>
</reference>
<dbReference type="AlphaFoldDB" id="A0A6J7JPT1"/>
<evidence type="ECO:0000313" key="4">
    <source>
        <dbReference type="EMBL" id="CAB4742193.1"/>
    </source>
</evidence>
<name>A0A6J7JPT1_9ZZZZ</name>
<dbReference type="EMBL" id="CAEZUF010000023">
    <property type="protein sequence ID" value="CAB4588140.1"/>
    <property type="molecule type" value="Genomic_DNA"/>
</dbReference>
<dbReference type="PANTHER" id="PTHR23308">
    <property type="entry name" value="NUCLEAR INHIBITOR OF PROTEIN PHOSPHATASE-1"/>
    <property type="match status" value="1"/>
</dbReference>
<dbReference type="EMBL" id="CAFBOI010000060">
    <property type="protein sequence ID" value="CAB4978885.1"/>
    <property type="molecule type" value="Genomic_DNA"/>
</dbReference>
<dbReference type="EMBL" id="CAFBQT010000036">
    <property type="protein sequence ID" value="CAB5062280.1"/>
    <property type="molecule type" value="Genomic_DNA"/>
</dbReference>
<dbReference type="EMBL" id="CAFAAT010000082">
    <property type="protein sequence ID" value="CAB4808274.1"/>
    <property type="molecule type" value="Genomic_DNA"/>
</dbReference>
<evidence type="ECO:0000259" key="1">
    <source>
        <dbReference type="PROSITE" id="PS50006"/>
    </source>
</evidence>
<evidence type="ECO:0000313" key="6">
    <source>
        <dbReference type="EMBL" id="CAB4808274.1"/>
    </source>
</evidence>
<dbReference type="InterPro" id="IPR000253">
    <property type="entry name" value="FHA_dom"/>
</dbReference>
<dbReference type="EMBL" id="CAEZWY010000029">
    <property type="protein sequence ID" value="CAB4668476.1"/>
    <property type="molecule type" value="Genomic_DNA"/>
</dbReference>
<feature type="domain" description="FHA" evidence="1">
    <location>
        <begin position="72"/>
        <end position="122"/>
    </location>
</feature>
<dbReference type="InterPro" id="IPR008984">
    <property type="entry name" value="SMAD_FHA_dom_sf"/>
</dbReference>
<dbReference type="Gene3D" id="2.60.200.20">
    <property type="match status" value="1"/>
</dbReference>
<dbReference type="PROSITE" id="PS50006">
    <property type="entry name" value="FHA_DOMAIN"/>
    <property type="match status" value="1"/>
</dbReference>
<dbReference type="SMART" id="SM00240">
    <property type="entry name" value="FHA"/>
    <property type="match status" value="1"/>
</dbReference>
<evidence type="ECO:0000313" key="5">
    <source>
        <dbReference type="EMBL" id="CAB4788307.1"/>
    </source>
</evidence>
<evidence type="ECO:0000313" key="3">
    <source>
        <dbReference type="EMBL" id="CAB4668476.1"/>
    </source>
</evidence>
<dbReference type="EMBL" id="CAEZYX010000051">
    <property type="protein sequence ID" value="CAB4742193.1"/>
    <property type="molecule type" value="Genomic_DNA"/>
</dbReference>